<dbReference type="Proteomes" id="UP000821865">
    <property type="component" value="Chromosome 3"/>
</dbReference>
<keyword evidence="2" id="KW-1185">Reference proteome</keyword>
<dbReference type="EMBL" id="CM023472">
    <property type="protein sequence ID" value="KAH7959316.1"/>
    <property type="molecule type" value="Genomic_DNA"/>
</dbReference>
<evidence type="ECO:0000313" key="2">
    <source>
        <dbReference type="Proteomes" id="UP000821865"/>
    </source>
</evidence>
<reference evidence="1" key="1">
    <citation type="submission" date="2020-05" db="EMBL/GenBank/DDBJ databases">
        <title>Large-scale comparative analyses of tick genomes elucidate their genetic diversity and vector capacities.</title>
        <authorList>
            <person name="Jia N."/>
            <person name="Wang J."/>
            <person name="Shi W."/>
            <person name="Du L."/>
            <person name="Sun Y."/>
            <person name="Zhan W."/>
            <person name="Jiang J."/>
            <person name="Wang Q."/>
            <person name="Zhang B."/>
            <person name="Ji P."/>
            <person name="Sakyi L.B."/>
            <person name="Cui X."/>
            <person name="Yuan T."/>
            <person name="Jiang B."/>
            <person name="Yang W."/>
            <person name="Lam T.T.-Y."/>
            <person name="Chang Q."/>
            <person name="Ding S."/>
            <person name="Wang X."/>
            <person name="Zhu J."/>
            <person name="Ruan X."/>
            <person name="Zhao L."/>
            <person name="Wei J."/>
            <person name="Que T."/>
            <person name="Du C."/>
            <person name="Cheng J."/>
            <person name="Dai P."/>
            <person name="Han X."/>
            <person name="Huang E."/>
            <person name="Gao Y."/>
            <person name="Liu J."/>
            <person name="Shao H."/>
            <person name="Ye R."/>
            <person name="Li L."/>
            <person name="Wei W."/>
            <person name="Wang X."/>
            <person name="Wang C."/>
            <person name="Yang T."/>
            <person name="Huo Q."/>
            <person name="Li W."/>
            <person name="Guo W."/>
            <person name="Chen H."/>
            <person name="Zhou L."/>
            <person name="Ni X."/>
            <person name="Tian J."/>
            <person name="Zhou Y."/>
            <person name="Sheng Y."/>
            <person name="Liu T."/>
            <person name="Pan Y."/>
            <person name="Xia L."/>
            <person name="Li J."/>
            <person name="Zhao F."/>
            <person name="Cao W."/>
        </authorList>
    </citation>
    <scope>NUCLEOTIDE SEQUENCE</scope>
    <source>
        <strain evidence="1">Dsil-2018</strain>
    </source>
</reference>
<proteinExistence type="predicted"/>
<comment type="caution">
    <text evidence="1">The sequence shown here is derived from an EMBL/GenBank/DDBJ whole genome shotgun (WGS) entry which is preliminary data.</text>
</comment>
<gene>
    <name evidence="1" type="ORF">HPB49_010241</name>
</gene>
<name>A0ACB8D4N5_DERSI</name>
<protein>
    <submittedName>
        <fullName evidence="1">Uncharacterized protein</fullName>
    </submittedName>
</protein>
<sequence>MTVDLYDWKRTSIEVKRDERKDEAGPHMPVVDREIKGRRVSVLRDSDTNTVLVRRSLMDDAEFTGEQTLVVLADGTTRGLPEARVFVSTPYYTGLVTATIRSRFLKILSLKALDEARARTYNHQKVGPPQNNLLDHRATSENL</sequence>
<evidence type="ECO:0000313" key="1">
    <source>
        <dbReference type="EMBL" id="KAH7959316.1"/>
    </source>
</evidence>
<organism evidence="1 2">
    <name type="scientific">Dermacentor silvarum</name>
    <name type="common">Tick</name>
    <dbReference type="NCBI Taxonomy" id="543639"/>
    <lineage>
        <taxon>Eukaryota</taxon>
        <taxon>Metazoa</taxon>
        <taxon>Ecdysozoa</taxon>
        <taxon>Arthropoda</taxon>
        <taxon>Chelicerata</taxon>
        <taxon>Arachnida</taxon>
        <taxon>Acari</taxon>
        <taxon>Parasitiformes</taxon>
        <taxon>Ixodida</taxon>
        <taxon>Ixodoidea</taxon>
        <taxon>Ixodidae</taxon>
        <taxon>Rhipicephalinae</taxon>
        <taxon>Dermacentor</taxon>
    </lineage>
</organism>
<accession>A0ACB8D4N5</accession>